<name>A0ABR4C8D6_9HELO</name>
<proteinExistence type="predicted"/>
<sequence length="131" mass="14414">MYKPTILSRVLLSIPVPVCYTRSSHPIPCRAVIASASPTSTSRSIPPTNHGTGPFILFCLERWPEDPTPVAPHFTTPQTSSMPKYTSIKPTLKKGVAWDDCMQKLPLLTKSSSKDTLVFYGSGSRDPNPKR</sequence>
<comment type="caution">
    <text evidence="1">The sequence shown here is derived from an EMBL/GenBank/DDBJ whole genome shotgun (WGS) entry which is preliminary data.</text>
</comment>
<dbReference type="Proteomes" id="UP001595075">
    <property type="component" value="Unassembled WGS sequence"/>
</dbReference>
<dbReference type="EMBL" id="JAZHXI010000012">
    <property type="protein sequence ID" value="KAL2065539.1"/>
    <property type="molecule type" value="Genomic_DNA"/>
</dbReference>
<accession>A0ABR4C8D6</accession>
<evidence type="ECO:0000313" key="2">
    <source>
        <dbReference type="Proteomes" id="UP001595075"/>
    </source>
</evidence>
<protein>
    <submittedName>
        <fullName evidence="1">Uncharacterized protein</fullName>
    </submittedName>
</protein>
<evidence type="ECO:0000313" key="1">
    <source>
        <dbReference type="EMBL" id="KAL2065539.1"/>
    </source>
</evidence>
<keyword evidence="2" id="KW-1185">Reference proteome</keyword>
<gene>
    <name evidence="1" type="ORF">VTL71DRAFT_3209</name>
</gene>
<reference evidence="1 2" key="1">
    <citation type="journal article" date="2024" name="Commun. Biol.">
        <title>Comparative genomic analysis of thermophilic fungi reveals convergent evolutionary adaptations and gene losses.</title>
        <authorList>
            <person name="Steindorff A.S."/>
            <person name="Aguilar-Pontes M.V."/>
            <person name="Robinson A.J."/>
            <person name="Andreopoulos B."/>
            <person name="LaButti K."/>
            <person name="Kuo A."/>
            <person name="Mondo S."/>
            <person name="Riley R."/>
            <person name="Otillar R."/>
            <person name="Haridas S."/>
            <person name="Lipzen A."/>
            <person name="Grimwood J."/>
            <person name="Schmutz J."/>
            <person name="Clum A."/>
            <person name="Reid I.D."/>
            <person name="Moisan M.C."/>
            <person name="Butler G."/>
            <person name="Nguyen T.T.M."/>
            <person name="Dewar K."/>
            <person name="Conant G."/>
            <person name="Drula E."/>
            <person name="Henrissat B."/>
            <person name="Hansel C."/>
            <person name="Singer S."/>
            <person name="Hutchinson M.I."/>
            <person name="de Vries R.P."/>
            <person name="Natvig D.O."/>
            <person name="Powell A.J."/>
            <person name="Tsang A."/>
            <person name="Grigoriev I.V."/>
        </authorList>
    </citation>
    <scope>NUCLEOTIDE SEQUENCE [LARGE SCALE GENOMIC DNA]</scope>
    <source>
        <strain evidence="1 2">CBS 494.80</strain>
    </source>
</reference>
<organism evidence="1 2">
    <name type="scientific">Oculimacula yallundae</name>
    <dbReference type="NCBI Taxonomy" id="86028"/>
    <lineage>
        <taxon>Eukaryota</taxon>
        <taxon>Fungi</taxon>
        <taxon>Dikarya</taxon>
        <taxon>Ascomycota</taxon>
        <taxon>Pezizomycotina</taxon>
        <taxon>Leotiomycetes</taxon>
        <taxon>Helotiales</taxon>
        <taxon>Ploettnerulaceae</taxon>
        <taxon>Oculimacula</taxon>
    </lineage>
</organism>